<gene>
    <name evidence="5" type="ORF">C7I55_08450</name>
</gene>
<dbReference type="InterPro" id="IPR000792">
    <property type="entry name" value="Tscrpt_reg_LuxR_C"/>
</dbReference>
<dbReference type="Pfam" id="PF00196">
    <property type="entry name" value="GerE"/>
    <property type="match status" value="1"/>
</dbReference>
<dbReference type="PANTHER" id="PTHR44688:SF16">
    <property type="entry name" value="DNA-BINDING TRANSCRIPTIONAL ACTIVATOR DEVR_DOSR"/>
    <property type="match status" value="1"/>
</dbReference>
<reference evidence="5 6" key="1">
    <citation type="submission" date="2018-03" db="EMBL/GenBank/DDBJ databases">
        <title>The draft genome of Sphingosinicella sp. GL-C-18.</title>
        <authorList>
            <person name="Liu L."/>
            <person name="Li L."/>
            <person name="Liang L."/>
            <person name="Zhang X."/>
            <person name="Wang T."/>
        </authorList>
    </citation>
    <scope>NUCLEOTIDE SEQUENCE [LARGE SCALE GENOMIC DNA]</scope>
    <source>
        <strain evidence="5 6">GL-C-18</strain>
    </source>
</reference>
<dbReference type="InterPro" id="IPR036388">
    <property type="entry name" value="WH-like_DNA-bd_sf"/>
</dbReference>
<dbReference type="InterPro" id="IPR005143">
    <property type="entry name" value="TF_LuxR_autoind-bd_dom"/>
</dbReference>
<evidence type="ECO:0000256" key="3">
    <source>
        <dbReference type="ARBA" id="ARBA00023163"/>
    </source>
</evidence>
<accession>A0A2P7QQW5</accession>
<comment type="caution">
    <text evidence="5">The sequence shown here is derived from an EMBL/GenBank/DDBJ whole genome shotgun (WGS) entry which is preliminary data.</text>
</comment>
<name>A0A2P7QQW5_9SPHN</name>
<dbReference type="PRINTS" id="PR00038">
    <property type="entry name" value="HTHLUXR"/>
</dbReference>
<evidence type="ECO:0000256" key="1">
    <source>
        <dbReference type="ARBA" id="ARBA00023015"/>
    </source>
</evidence>
<dbReference type="InterPro" id="IPR036693">
    <property type="entry name" value="TF_LuxR_autoind-bd_dom_sf"/>
</dbReference>
<dbReference type="Gene3D" id="3.30.450.80">
    <property type="entry name" value="Transcription factor LuxR-like, autoinducer-binding domain"/>
    <property type="match status" value="1"/>
</dbReference>
<dbReference type="AlphaFoldDB" id="A0A2P7QQW5"/>
<dbReference type="PANTHER" id="PTHR44688">
    <property type="entry name" value="DNA-BINDING TRANSCRIPTIONAL ACTIVATOR DEVR_DOSR"/>
    <property type="match status" value="1"/>
</dbReference>
<evidence type="ECO:0000256" key="2">
    <source>
        <dbReference type="ARBA" id="ARBA00023125"/>
    </source>
</evidence>
<protein>
    <submittedName>
        <fullName evidence="5">LuxR family transcriptional regulator</fullName>
    </submittedName>
</protein>
<feature type="domain" description="HTH luxR-type" evidence="4">
    <location>
        <begin position="150"/>
        <end position="215"/>
    </location>
</feature>
<dbReference type="GO" id="GO:0006355">
    <property type="term" value="P:regulation of DNA-templated transcription"/>
    <property type="evidence" value="ECO:0007669"/>
    <property type="project" value="InterPro"/>
</dbReference>
<dbReference type="SUPFAM" id="SSF46894">
    <property type="entry name" value="C-terminal effector domain of the bipartite response regulators"/>
    <property type="match status" value="1"/>
</dbReference>
<dbReference type="SUPFAM" id="SSF75516">
    <property type="entry name" value="Pheromone-binding domain of LuxR-like quorum-sensing transcription factors"/>
    <property type="match status" value="1"/>
</dbReference>
<keyword evidence="1" id="KW-0805">Transcription regulation</keyword>
<proteinExistence type="predicted"/>
<keyword evidence="3" id="KW-0804">Transcription</keyword>
<keyword evidence="2" id="KW-0238">DNA-binding</keyword>
<evidence type="ECO:0000313" key="6">
    <source>
        <dbReference type="Proteomes" id="UP000241167"/>
    </source>
</evidence>
<keyword evidence="6" id="KW-1185">Reference proteome</keyword>
<evidence type="ECO:0000259" key="4">
    <source>
        <dbReference type="PROSITE" id="PS50043"/>
    </source>
</evidence>
<organism evidence="5 6">
    <name type="scientific">Allosphingosinicella deserti</name>
    <dbReference type="NCBI Taxonomy" id="2116704"/>
    <lineage>
        <taxon>Bacteria</taxon>
        <taxon>Pseudomonadati</taxon>
        <taxon>Pseudomonadota</taxon>
        <taxon>Alphaproteobacteria</taxon>
        <taxon>Sphingomonadales</taxon>
        <taxon>Sphingomonadaceae</taxon>
        <taxon>Allosphingosinicella</taxon>
    </lineage>
</organism>
<dbReference type="SMART" id="SM00421">
    <property type="entry name" value="HTH_LUXR"/>
    <property type="match status" value="1"/>
</dbReference>
<dbReference type="InterPro" id="IPR016032">
    <property type="entry name" value="Sig_transdc_resp-reg_C-effctor"/>
</dbReference>
<dbReference type="EMBL" id="PXYI01000003">
    <property type="protein sequence ID" value="PSJ40365.1"/>
    <property type="molecule type" value="Genomic_DNA"/>
</dbReference>
<sequence length="225" mass="25071">MGFDHYALMHHVDLTHYDPSLGHMDRGEMVALSNYPQAWVEEYIRRGIVSDDPILLASQRTNVGFTWDEVPSLIDFTAAHRALTDDTRRAGLWSGYTVPAHVPGEATGSCTFAMRVGRPLPMHNLAMAQLVGAFAFQAARTMVANARPQPAPRARKLTDRQLQCTILVGRGLNERQIAARLGISDETVKRHLKEARQAFQVAKSVQLVTRSLHYGQISLSDLVRD</sequence>
<evidence type="ECO:0000313" key="5">
    <source>
        <dbReference type="EMBL" id="PSJ40365.1"/>
    </source>
</evidence>
<dbReference type="Proteomes" id="UP000241167">
    <property type="component" value="Unassembled WGS sequence"/>
</dbReference>
<dbReference type="Gene3D" id="1.10.10.10">
    <property type="entry name" value="Winged helix-like DNA-binding domain superfamily/Winged helix DNA-binding domain"/>
    <property type="match status" value="1"/>
</dbReference>
<dbReference type="PROSITE" id="PS50043">
    <property type="entry name" value="HTH_LUXR_2"/>
    <property type="match status" value="1"/>
</dbReference>
<dbReference type="OrthoDB" id="3170288at2"/>
<dbReference type="GO" id="GO:0003677">
    <property type="term" value="F:DNA binding"/>
    <property type="evidence" value="ECO:0007669"/>
    <property type="project" value="UniProtKB-KW"/>
</dbReference>
<dbReference type="CDD" id="cd06170">
    <property type="entry name" value="LuxR_C_like"/>
    <property type="match status" value="1"/>
</dbReference>
<dbReference type="Pfam" id="PF03472">
    <property type="entry name" value="Autoind_bind"/>
    <property type="match status" value="1"/>
</dbReference>